<dbReference type="Gene3D" id="2.180.10.10">
    <property type="entry name" value="RHS repeat-associated core"/>
    <property type="match status" value="1"/>
</dbReference>
<sequence>MYDPAIGRFNRIDRFSEKYYGLSPYQYGANNPIKYIDINGDSIVVNTQFAIPTIFGGVNANISLHYNNGTFNFQNGAEYSGPDQFVNNVKSGLNELEKSNAGNEMINTLISSTEKMSISDSESNGYSPSKKEVSWNTESKSLIPTEMGLQNPKSFISLGHELAHAEDHVKGTLNTSRTWTSNKYPQAEKYATHRENQIRGELGLPLRTHYGLQRLSSGSLIPDKQSQIIKNGFSNFYQMKVGPIYLPYVY</sequence>
<organism evidence="1 2">
    <name type="scientific">Aquiflexum balticum DSM 16537</name>
    <dbReference type="NCBI Taxonomy" id="758820"/>
    <lineage>
        <taxon>Bacteria</taxon>
        <taxon>Pseudomonadati</taxon>
        <taxon>Bacteroidota</taxon>
        <taxon>Cytophagia</taxon>
        <taxon>Cytophagales</taxon>
        <taxon>Cyclobacteriaceae</taxon>
        <taxon>Aquiflexum</taxon>
    </lineage>
</organism>
<accession>A0A1W2HAK8</accession>
<dbReference type="Proteomes" id="UP000192333">
    <property type="component" value="Chromosome I"/>
</dbReference>
<reference evidence="2" key="1">
    <citation type="submission" date="2017-04" db="EMBL/GenBank/DDBJ databases">
        <authorList>
            <person name="Varghese N."/>
            <person name="Submissions S."/>
        </authorList>
    </citation>
    <scope>NUCLEOTIDE SEQUENCE [LARGE SCALE GENOMIC DNA]</scope>
    <source>
        <strain evidence="2">DSM 16537</strain>
    </source>
</reference>
<dbReference type="OrthoDB" id="667524at2"/>
<name>A0A1W2HAK8_9BACT</name>
<protein>
    <submittedName>
        <fullName evidence="1">RHS repeat-associated core domain-containing protein</fullName>
    </submittedName>
</protein>
<evidence type="ECO:0000313" key="1">
    <source>
        <dbReference type="EMBL" id="SMD45748.1"/>
    </source>
</evidence>
<dbReference type="AlphaFoldDB" id="A0A1W2HAK8"/>
<dbReference type="EMBL" id="LT838813">
    <property type="protein sequence ID" value="SMD45748.1"/>
    <property type="molecule type" value="Genomic_DNA"/>
</dbReference>
<dbReference type="RefSeq" id="WP_084122727.1">
    <property type="nucleotide sequence ID" value="NZ_LT838813.1"/>
</dbReference>
<keyword evidence="2" id="KW-1185">Reference proteome</keyword>
<dbReference type="STRING" id="758820.SAMN00777080_4413"/>
<dbReference type="InterPro" id="IPR028208">
    <property type="entry name" value="Effector_pro_NleD-like"/>
</dbReference>
<proteinExistence type="predicted"/>
<evidence type="ECO:0000313" key="2">
    <source>
        <dbReference type="Proteomes" id="UP000192333"/>
    </source>
</evidence>
<gene>
    <name evidence="1" type="ORF">SAMN00777080_4413</name>
</gene>
<dbReference type="Pfam" id="PF14891">
    <property type="entry name" value="Peptidase_M91"/>
    <property type="match status" value="1"/>
</dbReference>